<dbReference type="InterPro" id="IPR058669">
    <property type="entry name" value="TPR_IPO7/11-like"/>
</dbReference>
<dbReference type="STRING" id="215637.A0A4P9ZVK6"/>
<dbReference type="PANTHER" id="PTHR10997:SF7">
    <property type="entry name" value="IMPORTIN-11"/>
    <property type="match status" value="1"/>
</dbReference>
<evidence type="ECO:0000313" key="6">
    <source>
        <dbReference type="EMBL" id="RKP37627.1"/>
    </source>
</evidence>
<protein>
    <submittedName>
        <fullName evidence="6">Armadillo-type protein</fullName>
    </submittedName>
</protein>
<dbReference type="InterPro" id="IPR001494">
    <property type="entry name" value="Importin-beta_N"/>
</dbReference>
<evidence type="ECO:0000256" key="3">
    <source>
        <dbReference type="ARBA" id="ARBA00022448"/>
    </source>
</evidence>
<comment type="subcellular location">
    <subcellularLocation>
        <location evidence="1">Nucleus</location>
    </subcellularLocation>
</comment>
<comment type="similarity">
    <text evidence="2">Belongs to the importin beta family.</text>
</comment>
<reference evidence="7" key="1">
    <citation type="journal article" date="2018" name="Nat. Microbiol.">
        <title>Leveraging single-cell genomics to expand the fungal tree of life.</title>
        <authorList>
            <person name="Ahrendt S.R."/>
            <person name="Quandt C.A."/>
            <person name="Ciobanu D."/>
            <person name="Clum A."/>
            <person name="Salamov A."/>
            <person name="Andreopoulos B."/>
            <person name="Cheng J.F."/>
            <person name="Woyke T."/>
            <person name="Pelin A."/>
            <person name="Henrissat B."/>
            <person name="Reynolds N.K."/>
            <person name="Benny G.L."/>
            <person name="Smith M.E."/>
            <person name="James T.Y."/>
            <person name="Grigoriev I.V."/>
        </authorList>
    </citation>
    <scope>NUCLEOTIDE SEQUENCE [LARGE SCALE GENOMIC DNA]</scope>
    <source>
        <strain evidence="7">RSA 468</strain>
    </source>
</reference>
<dbReference type="GO" id="GO:0031267">
    <property type="term" value="F:small GTPase binding"/>
    <property type="evidence" value="ECO:0007669"/>
    <property type="project" value="InterPro"/>
</dbReference>
<dbReference type="GO" id="GO:0006606">
    <property type="term" value="P:protein import into nucleus"/>
    <property type="evidence" value="ECO:0007669"/>
    <property type="project" value="TreeGrafter"/>
</dbReference>
<dbReference type="InterPro" id="IPR016024">
    <property type="entry name" value="ARM-type_fold"/>
</dbReference>
<dbReference type="GO" id="GO:0005635">
    <property type="term" value="C:nuclear envelope"/>
    <property type="evidence" value="ECO:0007669"/>
    <property type="project" value="TreeGrafter"/>
</dbReference>
<dbReference type="Gene3D" id="1.25.10.10">
    <property type="entry name" value="Leucine-rich Repeat Variant"/>
    <property type="match status" value="1"/>
</dbReference>
<evidence type="ECO:0000313" key="7">
    <source>
        <dbReference type="Proteomes" id="UP000268162"/>
    </source>
</evidence>
<organism evidence="6 7">
    <name type="scientific">Dimargaris cristalligena</name>
    <dbReference type="NCBI Taxonomy" id="215637"/>
    <lineage>
        <taxon>Eukaryota</taxon>
        <taxon>Fungi</taxon>
        <taxon>Fungi incertae sedis</taxon>
        <taxon>Zoopagomycota</taxon>
        <taxon>Kickxellomycotina</taxon>
        <taxon>Dimargaritomycetes</taxon>
        <taxon>Dimargaritales</taxon>
        <taxon>Dimargaritaceae</taxon>
        <taxon>Dimargaris</taxon>
    </lineage>
</organism>
<name>A0A4P9ZVK6_9FUNG</name>
<accession>A0A4P9ZVK6</accession>
<dbReference type="InterPro" id="IPR011989">
    <property type="entry name" value="ARM-like"/>
</dbReference>
<sequence>MVNPDLLSCLAEATSQDPARLKAAEVQLEQWRSQPGYFRALFEVFQATDTNPTVRMLALIQLKNGVDKHWRRYAAHPVITTEDQAIIRAGLLHIVGHEVLPRETARLTADLIPLIARKDFSAVWSDPVERLYQLFTQAESSPEVQLQIMDTLSKTIKQLTSKTLGKDRLQFQNMAKQCFPVLLELYRTTLESVLPPQATPPLPVLVQRLHLARLVLRGLRQLVLHGLGYLIESPLTVPFMELTQGFLQHLYPLYQSMSVDAAPEVRQLVYRHLLLLAKIHYEMHEHHPAAFISAPPTITLLMGYRSVLRDYGLVLAQLNSVEAEATLPTKLLIRVLNLFGRIVSNPELTVRCRSYRSAGPNNRPDDSTLRDQLLTPAFLTELAEDLMTQYMLFRPLDLKLWSEEPEEWFTEEVNGQSEVSLRPCARNLFINLMNRFSNTLLPLIFQKLKATMATPISPNNIQTVDALYSAIGVSFRYLGNNIDYNNWITTKLVPDLREDGGPYSSILRWRTAWLIGELAEEDFPRSTTLVVYEALVHLTSPNQHLIVRLASLMALRGWMDTLKFSPHDFSPYLERLLGDIVQLLQTLEEPACQSRAIRCLAVISQCMDKAVAPAGAHFMNVLFQLWQECPELTLKNEIVASMIRLVTAMGPLSLDLQPLILQILQASIPPTAPHRLELQEDAMDLWLVTLRQSPVLTSDMLQAASFLEMNSEYSDETLAVHHLNILIQYASLDASALMQAHGTGVCRVTGNFIRENVDRSLPLISKLFGIIIQNAPPVLYQSPIIASGLFHHLLVFVMDPSGIRTHQTRGLEILTWLTIQDPEFVIQHIERRDFSPPDSSLVLPVDINLERFLSAWIALSDILYAARSRKRNVLGLIALFSHCRPAFGPLLSAMFRIWTSFLSEYSEDKRGFVPAYREVEVLEDECTEYTDDCDKYTARMSQISEKDIVLNVNTTDAIRSALASVEGQFQGGPAAFRQWLESNMSGGILADLANLIGMA</sequence>
<dbReference type="OrthoDB" id="361693at2759"/>
<evidence type="ECO:0000256" key="1">
    <source>
        <dbReference type="ARBA" id="ARBA00004123"/>
    </source>
</evidence>
<dbReference type="PANTHER" id="PTHR10997">
    <property type="entry name" value="IMPORTIN-7, 8, 11"/>
    <property type="match status" value="1"/>
</dbReference>
<dbReference type="Pfam" id="PF25758">
    <property type="entry name" value="TPR_IPO11"/>
    <property type="match status" value="1"/>
</dbReference>
<evidence type="ECO:0000256" key="4">
    <source>
        <dbReference type="ARBA" id="ARBA00023242"/>
    </source>
</evidence>
<dbReference type="Proteomes" id="UP000268162">
    <property type="component" value="Unassembled WGS sequence"/>
</dbReference>
<dbReference type="EMBL" id="ML002467">
    <property type="protein sequence ID" value="RKP37627.1"/>
    <property type="molecule type" value="Genomic_DNA"/>
</dbReference>
<dbReference type="AlphaFoldDB" id="A0A4P9ZVK6"/>
<gene>
    <name evidence="6" type="ORF">BJ085DRAFT_35650</name>
</gene>
<dbReference type="Pfam" id="PF03810">
    <property type="entry name" value="IBN_N"/>
    <property type="match status" value="1"/>
</dbReference>
<proteinExistence type="inferred from homology"/>
<dbReference type="SUPFAM" id="SSF48371">
    <property type="entry name" value="ARM repeat"/>
    <property type="match status" value="1"/>
</dbReference>
<evidence type="ECO:0000259" key="5">
    <source>
        <dbReference type="PROSITE" id="PS50166"/>
    </source>
</evidence>
<keyword evidence="3" id="KW-0813">Transport</keyword>
<keyword evidence="7" id="KW-1185">Reference proteome</keyword>
<dbReference type="GO" id="GO:0005829">
    <property type="term" value="C:cytosol"/>
    <property type="evidence" value="ECO:0007669"/>
    <property type="project" value="TreeGrafter"/>
</dbReference>
<feature type="domain" description="Importin N-terminal" evidence="5">
    <location>
        <begin position="24"/>
        <end position="97"/>
    </location>
</feature>
<dbReference type="PROSITE" id="PS50166">
    <property type="entry name" value="IMPORTIN_B_NT"/>
    <property type="match status" value="1"/>
</dbReference>
<evidence type="ECO:0000256" key="2">
    <source>
        <dbReference type="ARBA" id="ARBA00007991"/>
    </source>
</evidence>
<keyword evidence="4" id="KW-0539">Nucleus</keyword>
<dbReference type="SMART" id="SM00913">
    <property type="entry name" value="IBN_N"/>
    <property type="match status" value="1"/>
</dbReference>